<gene>
    <name evidence="1" type="ORF">niasHT_039452</name>
</gene>
<dbReference type="AlphaFoldDB" id="A0ABD2IIJ2"/>
<keyword evidence="2" id="KW-1185">Reference proteome</keyword>
<sequence>MHRRSTSKKQKQFKKELDEAAKGADNWARIACHEAAHIAYFWLHADNGDWFDDAVLDSPTECTTTYYEGINCTIKQLK</sequence>
<accession>A0ABD2IIJ2</accession>
<protein>
    <submittedName>
        <fullName evidence="1">Uncharacterized protein</fullName>
    </submittedName>
</protein>
<proteinExistence type="predicted"/>
<dbReference type="EMBL" id="JBICBT010001225">
    <property type="protein sequence ID" value="KAL3077660.1"/>
    <property type="molecule type" value="Genomic_DNA"/>
</dbReference>
<comment type="caution">
    <text evidence="1">The sequence shown here is derived from an EMBL/GenBank/DDBJ whole genome shotgun (WGS) entry which is preliminary data.</text>
</comment>
<evidence type="ECO:0000313" key="2">
    <source>
        <dbReference type="Proteomes" id="UP001620626"/>
    </source>
</evidence>
<organism evidence="1 2">
    <name type="scientific">Heterodera trifolii</name>
    <dbReference type="NCBI Taxonomy" id="157864"/>
    <lineage>
        <taxon>Eukaryota</taxon>
        <taxon>Metazoa</taxon>
        <taxon>Ecdysozoa</taxon>
        <taxon>Nematoda</taxon>
        <taxon>Chromadorea</taxon>
        <taxon>Rhabditida</taxon>
        <taxon>Tylenchina</taxon>
        <taxon>Tylenchomorpha</taxon>
        <taxon>Tylenchoidea</taxon>
        <taxon>Heteroderidae</taxon>
        <taxon>Heteroderinae</taxon>
        <taxon>Heterodera</taxon>
    </lineage>
</organism>
<dbReference type="Proteomes" id="UP001620626">
    <property type="component" value="Unassembled WGS sequence"/>
</dbReference>
<reference evidence="1 2" key="1">
    <citation type="submission" date="2024-10" db="EMBL/GenBank/DDBJ databases">
        <authorList>
            <person name="Kim D."/>
        </authorList>
    </citation>
    <scope>NUCLEOTIDE SEQUENCE [LARGE SCALE GENOMIC DNA]</scope>
    <source>
        <strain evidence="1">BH-2024</strain>
    </source>
</reference>
<name>A0ABD2IIJ2_9BILA</name>
<evidence type="ECO:0000313" key="1">
    <source>
        <dbReference type="EMBL" id="KAL3077660.1"/>
    </source>
</evidence>